<gene>
    <name evidence="6" type="ORF">B0H16DRAFT_1048</name>
</gene>
<reference evidence="6" key="1">
    <citation type="submission" date="2023-03" db="EMBL/GenBank/DDBJ databases">
        <title>Massive genome expansion in bonnet fungi (Mycena s.s.) driven by repeated elements and novel gene families across ecological guilds.</title>
        <authorList>
            <consortium name="Lawrence Berkeley National Laboratory"/>
            <person name="Harder C.B."/>
            <person name="Miyauchi S."/>
            <person name="Viragh M."/>
            <person name="Kuo A."/>
            <person name="Thoen E."/>
            <person name="Andreopoulos B."/>
            <person name="Lu D."/>
            <person name="Skrede I."/>
            <person name="Drula E."/>
            <person name="Henrissat B."/>
            <person name="Morin E."/>
            <person name="Kohler A."/>
            <person name="Barry K."/>
            <person name="LaButti K."/>
            <person name="Morin E."/>
            <person name="Salamov A."/>
            <person name="Lipzen A."/>
            <person name="Mereny Z."/>
            <person name="Hegedus B."/>
            <person name="Baldrian P."/>
            <person name="Stursova M."/>
            <person name="Weitz H."/>
            <person name="Taylor A."/>
            <person name="Grigoriev I.V."/>
            <person name="Nagy L.G."/>
            <person name="Martin F."/>
            <person name="Kauserud H."/>
        </authorList>
    </citation>
    <scope>NUCLEOTIDE SEQUENCE</scope>
    <source>
        <strain evidence="6">CBHHK182m</strain>
    </source>
</reference>
<dbReference type="GO" id="GO:0001228">
    <property type="term" value="F:DNA-binding transcription activator activity, RNA polymerase II-specific"/>
    <property type="evidence" value="ECO:0007669"/>
    <property type="project" value="TreeGrafter"/>
</dbReference>
<dbReference type="PANTHER" id="PTHR40621">
    <property type="entry name" value="TRANSCRIPTION FACTOR KAPC-RELATED"/>
    <property type="match status" value="1"/>
</dbReference>
<evidence type="ECO:0000256" key="2">
    <source>
        <dbReference type="ARBA" id="ARBA00004496"/>
    </source>
</evidence>
<dbReference type="GO" id="GO:0090575">
    <property type="term" value="C:RNA polymerase II transcription regulator complex"/>
    <property type="evidence" value="ECO:0007669"/>
    <property type="project" value="TreeGrafter"/>
</dbReference>
<dbReference type="SUPFAM" id="SSF57959">
    <property type="entry name" value="Leucine zipper domain"/>
    <property type="match status" value="1"/>
</dbReference>
<feature type="domain" description="BZIP" evidence="5">
    <location>
        <begin position="135"/>
        <end position="198"/>
    </location>
</feature>
<evidence type="ECO:0000259" key="5">
    <source>
        <dbReference type="PROSITE" id="PS50217"/>
    </source>
</evidence>
<name>A0AAD7KH42_9AGAR</name>
<keyword evidence="7" id="KW-1185">Reference proteome</keyword>
<feature type="compositionally biased region" description="Low complexity" evidence="4">
    <location>
        <begin position="322"/>
        <end position="332"/>
    </location>
</feature>
<feature type="region of interest" description="Disordered" evidence="4">
    <location>
        <begin position="210"/>
        <end position="241"/>
    </location>
</feature>
<proteinExistence type="predicted"/>
<dbReference type="Gene3D" id="1.20.5.170">
    <property type="match status" value="1"/>
</dbReference>
<dbReference type="InterPro" id="IPR004827">
    <property type="entry name" value="bZIP"/>
</dbReference>
<dbReference type="AlphaFoldDB" id="A0AAD7KH42"/>
<dbReference type="Gene3D" id="1.10.238.100">
    <property type="entry name" value="YAP1 redox domain. Chain B"/>
    <property type="match status" value="1"/>
</dbReference>
<dbReference type="InterPro" id="IPR050936">
    <property type="entry name" value="AP-1-like"/>
</dbReference>
<feature type="compositionally biased region" description="Basic and acidic residues" evidence="4">
    <location>
        <begin position="85"/>
        <end position="98"/>
    </location>
</feature>
<dbReference type="SUPFAM" id="SSF111430">
    <property type="entry name" value="YAP1 redox domain"/>
    <property type="match status" value="1"/>
</dbReference>
<dbReference type="EMBL" id="JARKIB010000001">
    <property type="protein sequence ID" value="KAJ7785663.1"/>
    <property type="molecule type" value="Genomic_DNA"/>
</dbReference>
<feature type="region of interest" description="Disordered" evidence="4">
    <location>
        <begin position="399"/>
        <end position="435"/>
    </location>
</feature>
<dbReference type="PROSITE" id="PS00036">
    <property type="entry name" value="BZIP_BASIC"/>
    <property type="match status" value="1"/>
</dbReference>
<keyword evidence="3" id="KW-0539">Nucleus</keyword>
<comment type="caution">
    <text evidence="6">The sequence shown here is derived from an EMBL/GenBank/DDBJ whole genome shotgun (WGS) entry which is preliminary data.</text>
</comment>
<dbReference type="SMART" id="SM00338">
    <property type="entry name" value="BRLZ"/>
    <property type="match status" value="1"/>
</dbReference>
<dbReference type="InterPro" id="IPR023167">
    <property type="entry name" value="Yap1_redox_dom_sf"/>
</dbReference>
<dbReference type="PROSITE" id="PS50217">
    <property type="entry name" value="BZIP"/>
    <property type="match status" value="1"/>
</dbReference>
<evidence type="ECO:0000256" key="3">
    <source>
        <dbReference type="ARBA" id="ARBA00023242"/>
    </source>
</evidence>
<dbReference type="GO" id="GO:0005737">
    <property type="term" value="C:cytoplasm"/>
    <property type="evidence" value="ECO:0007669"/>
    <property type="project" value="UniProtKB-SubCell"/>
</dbReference>
<evidence type="ECO:0000313" key="6">
    <source>
        <dbReference type="EMBL" id="KAJ7785663.1"/>
    </source>
</evidence>
<sequence>MEAYTDVSPLWDLSQASSFSSLPDDDFLALLQKQFPSNNTNPYAVDFGMGNGVNPQTISRYSLPSLTPPSEDSSPSPPQQSGSKSPDDEHDLKRKASDDSLDEEPSQKTQHTLTNGKKGGSTKRKSSAGTTNPDETRLMKRKEQNRAAQRAFRERKEKHVKDLEDKVAALEAKNDAANSENENLRDLLSRLQNENVMLKESSFTFSVPKAAASSSSTPSLASVRSPTASLPAPSPRVPNSVNPLDWSSLTTFDPTMLNLLDDTPQQTATDGAMRMDFGFGGENSFSQPRKQQHQFTTIASNPMFTSFPSAFDSYPPPRPAEQQQQQQQQQQQPTSAFNFDINSLSAWSTPNPDNGAFDDLFGGFMGGSTVDFNDFNVLMSNSPGASSISPVAHHASLNNLTGRSPANSITSSASSKSSDPLFNTPRDSGSESDMEVADKECPKTKAQLKSHISSAGTSVFAATEVPTVRKATDSIFGPQVMCEGSAFPTTTQSDKNMEILTAWRTVTSDPKFKDSDLADLCQEFSNKARCDGTKVVLEPQGVRNIIESLGQKHNNRK</sequence>
<evidence type="ECO:0000256" key="1">
    <source>
        <dbReference type="ARBA" id="ARBA00004123"/>
    </source>
</evidence>
<feature type="compositionally biased region" description="Basic and acidic residues" evidence="4">
    <location>
        <begin position="134"/>
        <end position="160"/>
    </location>
</feature>
<dbReference type="InterPro" id="IPR046347">
    <property type="entry name" value="bZIP_sf"/>
</dbReference>
<dbReference type="Pfam" id="PF00170">
    <property type="entry name" value="bZIP_1"/>
    <property type="match status" value="1"/>
</dbReference>
<dbReference type="PANTHER" id="PTHR40621:SF6">
    <property type="entry name" value="AP-1-LIKE TRANSCRIPTION FACTOR YAP1-RELATED"/>
    <property type="match status" value="1"/>
</dbReference>
<feature type="compositionally biased region" description="Low complexity" evidence="4">
    <location>
        <begin position="404"/>
        <end position="418"/>
    </location>
</feature>
<dbReference type="CDD" id="cd14688">
    <property type="entry name" value="bZIP_YAP"/>
    <property type="match status" value="1"/>
</dbReference>
<feature type="region of interest" description="Disordered" evidence="4">
    <location>
        <begin position="308"/>
        <end position="335"/>
    </location>
</feature>
<dbReference type="GO" id="GO:0000976">
    <property type="term" value="F:transcription cis-regulatory region binding"/>
    <property type="evidence" value="ECO:0007669"/>
    <property type="project" value="InterPro"/>
</dbReference>
<accession>A0AAD7KH42</accession>
<comment type="subcellular location">
    <subcellularLocation>
        <location evidence="2">Cytoplasm</location>
    </subcellularLocation>
    <subcellularLocation>
        <location evidence="1">Nucleus</location>
    </subcellularLocation>
</comment>
<protein>
    <recommendedName>
        <fullName evidence="5">BZIP domain-containing protein</fullName>
    </recommendedName>
</protein>
<organism evidence="6 7">
    <name type="scientific">Mycena metata</name>
    <dbReference type="NCBI Taxonomy" id="1033252"/>
    <lineage>
        <taxon>Eukaryota</taxon>
        <taxon>Fungi</taxon>
        <taxon>Dikarya</taxon>
        <taxon>Basidiomycota</taxon>
        <taxon>Agaricomycotina</taxon>
        <taxon>Agaricomycetes</taxon>
        <taxon>Agaricomycetidae</taxon>
        <taxon>Agaricales</taxon>
        <taxon>Marasmiineae</taxon>
        <taxon>Mycenaceae</taxon>
        <taxon>Mycena</taxon>
    </lineage>
</organism>
<evidence type="ECO:0000256" key="4">
    <source>
        <dbReference type="SAM" id="MobiDB-lite"/>
    </source>
</evidence>
<dbReference type="Proteomes" id="UP001215598">
    <property type="component" value="Unassembled WGS sequence"/>
</dbReference>
<feature type="compositionally biased region" description="Low complexity" evidence="4">
    <location>
        <begin position="62"/>
        <end position="84"/>
    </location>
</feature>
<evidence type="ECO:0000313" key="7">
    <source>
        <dbReference type="Proteomes" id="UP001215598"/>
    </source>
</evidence>
<feature type="compositionally biased region" description="Low complexity" evidence="4">
    <location>
        <begin position="210"/>
        <end position="226"/>
    </location>
</feature>
<feature type="region of interest" description="Disordered" evidence="4">
    <location>
        <begin position="36"/>
        <end position="160"/>
    </location>
</feature>